<organism evidence="3 4">
    <name type="scientific">Vibrio mediterranei</name>
    <dbReference type="NCBI Taxonomy" id="689"/>
    <lineage>
        <taxon>Bacteria</taxon>
        <taxon>Pseudomonadati</taxon>
        <taxon>Pseudomonadota</taxon>
        <taxon>Gammaproteobacteria</taxon>
        <taxon>Vibrionales</taxon>
        <taxon>Vibrionaceae</taxon>
        <taxon>Vibrio</taxon>
    </lineage>
</organism>
<accession>A0A3G4VDN4</accession>
<dbReference type="Gene3D" id="3.40.50.300">
    <property type="entry name" value="P-loop containing nucleotide triphosphate hydrolases"/>
    <property type="match status" value="1"/>
</dbReference>
<dbReference type="RefSeq" id="WP_124940926.1">
    <property type="nucleotide sequence ID" value="NZ_CP033577.1"/>
</dbReference>
<evidence type="ECO:0000259" key="2">
    <source>
        <dbReference type="SMART" id="SM00382"/>
    </source>
</evidence>
<feature type="domain" description="AAA+ ATPase" evidence="2">
    <location>
        <begin position="292"/>
        <end position="764"/>
    </location>
</feature>
<proteinExistence type="predicted"/>
<dbReference type="InterPro" id="IPR003593">
    <property type="entry name" value="AAA+_ATPase"/>
</dbReference>
<evidence type="ECO:0000313" key="4">
    <source>
        <dbReference type="Proteomes" id="UP000279760"/>
    </source>
</evidence>
<protein>
    <recommendedName>
        <fullName evidence="2">AAA+ ATPase domain-containing protein</fullName>
    </recommendedName>
</protein>
<evidence type="ECO:0000256" key="1">
    <source>
        <dbReference type="SAM" id="MobiDB-lite"/>
    </source>
</evidence>
<dbReference type="EMBL" id="CP033577">
    <property type="protein sequence ID" value="AYV22505.1"/>
    <property type="molecule type" value="Genomic_DNA"/>
</dbReference>
<dbReference type="PANTHER" id="PTHR37291">
    <property type="entry name" value="5-METHYLCYTOSINE-SPECIFIC RESTRICTION ENZYME B"/>
    <property type="match status" value="1"/>
</dbReference>
<dbReference type="Proteomes" id="UP000279760">
    <property type="component" value="Chromosome 1"/>
</dbReference>
<evidence type="ECO:0000313" key="3">
    <source>
        <dbReference type="EMBL" id="AYV22505.1"/>
    </source>
</evidence>
<sequence>MAIYCGDKNSSYLLENIFKFKDRCLIQGRSLFTELTVWNSPTCQELIDYFVENLDEGDGDFFEKLETQLADASPEAKVLASEMLWLMFLCPSNTGPESKRKSIERVFSWSGFEITPDSKQKFLSDNALTGIGSAGTAYNTGRWRELVYVIRLVEDLLKLSELERKELLNDVERLPQWLESIPENGTRQFRHMFLYLLFPESHERIFGNTDRKSILTTLTDVTSAQYNRMDTKVADAKLLALRQSFEAEYGTQELDYYVEPLRSKWKEPKPSSTNKVNDPEQEYDVKSNDKPQPLNTILYGPPGTGKTYNTINKALEIVDPEFYYSHSDDRVAIKKRFDELLKSNRIGFVTFHQSFSYEDFVEGLKATTENNQVNYEIEDGIFKRLCESARAKPTVKAEQDYVDIGGRKIWKMSLGDIAGDDAYIYQQCVDNGYVLLGYGYDIDFSQAADRKQVAQTYRSHNVEIENESYDYQVTSVNKFKNEMAIGDLIVVSDGNRKFRAIAEITSDYYFDNSAIDDVSYSQARKVTWHRVYEPSLPVDELFKKNLSQMTLYRLYDSTIDTEKLQTILQGSADRGNVAPGRTLGKYQIESISDELITIRKPSGSDLPMPKSIVDELCDLVRSGDISIEDIKQKRVFDKVDTLMEKYLVNGYPNVLGPLVDEIVSKGILLTNQASSDKRVLIIDEINRGNISNIFGELITLIEPSKRAGGKEALSVKLPYSKKPFSVPDNLHIIGTMNTADKSLAQIDIALRRRFQFEEMMTNYELLAEIPLIDGIDIEQMVRVINKRIELLYDREHTIGHSFFLSLKHNPSIEHLAEIFELQILPLLEEYFFENWERVAMVLGDHLKTDESLRFVVEQFGENEIAQLMGDDWDQVGIQPYVRNEHAFKVAAAYIGIYS</sequence>
<dbReference type="PANTHER" id="PTHR37291:SF1">
    <property type="entry name" value="TYPE IV METHYL-DIRECTED RESTRICTION ENZYME ECOKMCRB SUBUNIT"/>
    <property type="match status" value="1"/>
</dbReference>
<name>A0A3G4VDN4_9VIBR</name>
<gene>
    <name evidence="3" type="ORF">ECB94_15205</name>
</gene>
<dbReference type="InterPro" id="IPR011704">
    <property type="entry name" value="ATPase_dyneun-rel_AAA"/>
</dbReference>
<dbReference type="AlphaFoldDB" id="A0A3G4VDN4"/>
<dbReference type="Pfam" id="PF07728">
    <property type="entry name" value="AAA_5"/>
    <property type="match status" value="1"/>
</dbReference>
<reference evidence="3 4" key="1">
    <citation type="submission" date="2018-11" db="EMBL/GenBank/DDBJ databases">
        <title>Complete Genome Sequence of Vbrio mediterranei 117-T6: a Potential Pathogen Bacteria Isolated from the Conchocelis of Pyropia.</title>
        <authorList>
            <person name="Liu Q."/>
        </authorList>
    </citation>
    <scope>NUCLEOTIDE SEQUENCE [LARGE SCALE GENOMIC DNA]</scope>
    <source>
        <strain evidence="3 4">117-T6</strain>
    </source>
</reference>
<feature type="region of interest" description="Disordered" evidence="1">
    <location>
        <begin position="266"/>
        <end position="301"/>
    </location>
</feature>
<dbReference type="REBASE" id="278721">
    <property type="entry name" value="VmeT6McrBCP"/>
</dbReference>
<dbReference type="SMART" id="SM00382">
    <property type="entry name" value="AAA"/>
    <property type="match status" value="1"/>
</dbReference>
<dbReference type="GO" id="GO:0016887">
    <property type="term" value="F:ATP hydrolysis activity"/>
    <property type="evidence" value="ECO:0007669"/>
    <property type="project" value="InterPro"/>
</dbReference>
<dbReference type="GO" id="GO:0005524">
    <property type="term" value="F:ATP binding"/>
    <property type="evidence" value="ECO:0007669"/>
    <property type="project" value="InterPro"/>
</dbReference>
<dbReference type="InterPro" id="IPR027417">
    <property type="entry name" value="P-loop_NTPase"/>
</dbReference>
<dbReference type="SUPFAM" id="SSF52540">
    <property type="entry name" value="P-loop containing nucleoside triphosphate hydrolases"/>
    <property type="match status" value="1"/>
</dbReference>
<dbReference type="InterPro" id="IPR052934">
    <property type="entry name" value="Methyl-DNA_Rec/Restrict_Enz"/>
</dbReference>